<dbReference type="EMBL" id="CP129014">
    <property type="protein sequence ID" value="WLR44401.1"/>
    <property type="molecule type" value="Genomic_DNA"/>
</dbReference>
<dbReference type="Proteomes" id="UP001197974">
    <property type="component" value="Plasmid unnamed1"/>
</dbReference>
<gene>
    <name evidence="1" type="ORF">LC087_19025</name>
</gene>
<evidence type="ECO:0000313" key="1">
    <source>
        <dbReference type="EMBL" id="WLR44401.1"/>
    </source>
</evidence>
<geneLocation type="plasmid" evidence="1 2">
    <name>unnamed1</name>
</geneLocation>
<proteinExistence type="predicted"/>
<dbReference type="RefSeq" id="WP_226540670.1">
    <property type="nucleotide sequence ID" value="NZ_CP129014.1"/>
</dbReference>
<keyword evidence="1" id="KW-0614">Plasmid</keyword>
<name>A0ABY9K3B2_9BACI</name>
<reference evidence="1 2" key="1">
    <citation type="submission" date="2023-06" db="EMBL/GenBank/DDBJ databases">
        <title>Five Gram-positive bacteria isolated from mangrove sediments in Shenzhen, Guangdong, China.</title>
        <authorList>
            <person name="Yu S."/>
            <person name="Zheng W."/>
            <person name="Huang Y."/>
        </authorList>
    </citation>
    <scope>NUCLEOTIDE SEQUENCE [LARGE SCALE GENOMIC DNA]</scope>
    <source>
        <strain evidence="1 2">SaN35-3</strain>
        <plasmid evidence="1 2">unnamed1</plasmid>
    </source>
</reference>
<sequence length="70" mass="7794">MVQAKEYFVLGDQTVAKFKVVVGDGSGTVEAVIQKGEVVDHTIMFDGPIELREQITKEAQQEMEQLANRI</sequence>
<accession>A0ABY9K3B2</accession>
<organism evidence="1 2">
    <name type="scientific">Bacillus carboniphilus</name>
    <dbReference type="NCBI Taxonomy" id="86663"/>
    <lineage>
        <taxon>Bacteria</taxon>
        <taxon>Bacillati</taxon>
        <taxon>Bacillota</taxon>
        <taxon>Bacilli</taxon>
        <taxon>Bacillales</taxon>
        <taxon>Bacillaceae</taxon>
        <taxon>Bacillus</taxon>
    </lineage>
</organism>
<evidence type="ECO:0000313" key="2">
    <source>
        <dbReference type="Proteomes" id="UP001197974"/>
    </source>
</evidence>
<protein>
    <submittedName>
        <fullName evidence="1">Uncharacterized protein</fullName>
    </submittedName>
</protein>
<keyword evidence="2" id="KW-1185">Reference proteome</keyword>